<dbReference type="AlphaFoldDB" id="T1JDV4"/>
<keyword evidence="1" id="KW-1133">Transmembrane helix</keyword>
<accession>T1JDV4</accession>
<name>T1JDV4_STRMM</name>
<keyword evidence="3" id="KW-1185">Reference proteome</keyword>
<evidence type="ECO:0000313" key="3">
    <source>
        <dbReference type="Proteomes" id="UP000014500"/>
    </source>
</evidence>
<organism evidence="2 3">
    <name type="scientific">Strigamia maritima</name>
    <name type="common">European centipede</name>
    <name type="synonym">Geophilus maritimus</name>
    <dbReference type="NCBI Taxonomy" id="126957"/>
    <lineage>
        <taxon>Eukaryota</taxon>
        <taxon>Metazoa</taxon>
        <taxon>Ecdysozoa</taxon>
        <taxon>Arthropoda</taxon>
        <taxon>Myriapoda</taxon>
        <taxon>Chilopoda</taxon>
        <taxon>Pleurostigmophora</taxon>
        <taxon>Geophilomorpha</taxon>
        <taxon>Linotaeniidae</taxon>
        <taxon>Strigamia</taxon>
    </lineage>
</organism>
<evidence type="ECO:0000256" key="1">
    <source>
        <dbReference type="SAM" id="Phobius"/>
    </source>
</evidence>
<dbReference type="EnsemblMetazoa" id="SMAR011989-RA">
    <property type="protein sequence ID" value="SMAR011989-PA"/>
    <property type="gene ID" value="SMAR011989"/>
</dbReference>
<reference evidence="2" key="2">
    <citation type="submission" date="2015-02" db="UniProtKB">
        <authorList>
            <consortium name="EnsemblMetazoa"/>
        </authorList>
    </citation>
    <scope>IDENTIFICATION</scope>
</reference>
<proteinExistence type="predicted"/>
<keyword evidence="1" id="KW-0812">Transmembrane</keyword>
<dbReference type="Proteomes" id="UP000014500">
    <property type="component" value="Unassembled WGS sequence"/>
</dbReference>
<dbReference type="HOGENOM" id="CLU_546703_0_0_1"/>
<reference evidence="3" key="1">
    <citation type="submission" date="2011-05" db="EMBL/GenBank/DDBJ databases">
        <authorList>
            <person name="Richards S.R."/>
            <person name="Qu J."/>
            <person name="Jiang H."/>
            <person name="Jhangiani S.N."/>
            <person name="Agravi P."/>
            <person name="Goodspeed R."/>
            <person name="Gross S."/>
            <person name="Mandapat C."/>
            <person name="Jackson L."/>
            <person name="Mathew T."/>
            <person name="Pu L."/>
            <person name="Thornton R."/>
            <person name="Saada N."/>
            <person name="Wilczek-Boney K.B."/>
            <person name="Lee S."/>
            <person name="Kovar C."/>
            <person name="Wu Y."/>
            <person name="Scherer S.E."/>
            <person name="Worley K.C."/>
            <person name="Muzny D.M."/>
            <person name="Gibbs R."/>
        </authorList>
    </citation>
    <scope>NUCLEOTIDE SEQUENCE</scope>
    <source>
        <strain evidence="3">Brora</strain>
    </source>
</reference>
<evidence type="ECO:0000313" key="2">
    <source>
        <dbReference type="EnsemblMetazoa" id="SMAR011989-PA"/>
    </source>
</evidence>
<dbReference type="EMBL" id="JH432114">
    <property type="status" value="NOT_ANNOTATED_CDS"/>
    <property type="molecule type" value="Genomic_DNA"/>
</dbReference>
<feature type="transmembrane region" description="Helical" evidence="1">
    <location>
        <begin position="338"/>
        <end position="362"/>
    </location>
</feature>
<protein>
    <submittedName>
        <fullName evidence="2">Uncharacterized protein</fullName>
    </submittedName>
</protein>
<sequence>MNLRFDHRNHIGQRQRDKKHLTIQFPFLFIGYIRHLNLEHNWALILAQKHLFVDKRIFGLLFLRGRILLHHLMNLRRNGEMPSRRHVGHQRRRRHRWRTNRGHLRHHHHVLGHHRLRWHQLHGDRRWSDHWRHRDLRRGSFRGRCGRSLSYDRSCGRFQRLRWTDSFFFLIRKQPFDFVDLMNLFFDRDISTCGSSCCLHARHVAIPRDLLVADLILLANFLANGRFLVSDTENIRTTLGQQLQTALNSRILRVNVFVLYFALNRLIALLHPSRIQHANSHVFLNFARWNPFARDWRDEVVINGCSSHSFLSFGVVILTNDDLVRNGWQWRRWEHRCWLFLGFLPFARFIVFVGILFHVLNLRVVFVGFRYTRYFRFAVARFVVRVHFHLDILTQIFVSLLGQHSRADFFRSCWWWEISMFVRLIIDRFDDDEVVPVNLRVCCSLSLGYLFLSFSLRLLEARPLHAVTNFLQNRFQIDSFALHPTLQVFRRDQNFGVLF</sequence>
<keyword evidence="1" id="KW-0472">Membrane</keyword>